<dbReference type="Gene3D" id="2.40.30.170">
    <property type="match status" value="1"/>
</dbReference>
<evidence type="ECO:0000259" key="4">
    <source>
        <dbReference type="Pfam" id="PF25967"/>
    </source>
</evidence>
<dbReference type="RefSeq" id="WP_091342807.1">
    <property type="nucleotide sequence ID" value="NZ_FNRM01000005.1"/>
</dbReference>
<dbReference type="InterPro" id="IPR050465">
    <property type="entry name" value="UPF0194_transport"/>
</dbReference>
<dbReference type="GO" id="GO:0030313">
    <property type="term" value="C:cell envelope"/>
    <property type="evidence" value="ECO:0007669"/>
    <property type="project" value="UniProtKB-SubCell"/>
</dbReference>
<dbReference type="InterPro" id="IPR058627">
    <property type="entry name" value="MdtA-like_C"/>
</dbReference>
<feature type="coiled-coil region" evidence="3">
    <location>
        <begin position="169"/>
        <end position="228"/>
    </location>
</feature>
<dbReference type="OrthoDB" id="6397038at2"/>
<name>A0A1H4D5F7_ALKAM</name>
<dbReference type="SUPFAM" id="SSF111369">
    <property type="entry name" value="HlyD-like secretion proteins"/>
    <property type="match status" value="1"/>
</dbReference>
<accession>A0A1H4D5F7</accession>
<comment type="subcellular location">
    <subcellularLocation>
        <location evidence="1">Cell envelope</location>
    </subcellularLocation>
</comment>
<dbReference type="AlphaFoldDB" id="A0A1H4D5F7"/>
<feature type="domain" description="Multidrug resistance protein MdtA-like C-terminal permuted SH3" evidence="4">
    <location>
        <begin position="353"/>
        <end position="397"/>
    </location>
</feature>
<evidence type="ECO:0000256" key="2">
    <source>
        <dbReference type="ARBA" id="ARBA00023054"/>
    </source>
</evidence>
<dbReference type="Proteomes" id="UP000198773">
    <property type="component" value="Unassembled WGS sequence"/>
</dbReference>
<gene>
    <name evidence="5" type="ORF">SAMN04488051_10586</name>
</gene>
<keyword evidence="6" id="KW-1185">Reference proteome</keyword>
<dbReference type="Gene3D" id="1.10.287.470">
    <property type="entry name" value="Helix hairpin bin"/>
    <property type="match status" value="1"/>
</dbReference>
<keyword evidence="2 3" id="KW-0175">Coiled coil</keyword>
<sequence>MKTNLSTLVYSAVGLVSALLLISGWTIGFAGGLHYISAASVSVATVQSGDFTQRVTGYGSLQSQNQRLLTASSMATVDEIKLRPGAVVEPDTVILTLKNPALEIAAQQALANLHNKRSNSRRLALEQQREILEQSSRLAELKSDSELAALQVEAEAPLAAAGIISAMDARRSRARADQLAERYQLEQQKLATLQEVHQQYLLIQQEDIQQAEAELSNATSQLQQLVVRAGLAGVLQRLPVSLGQSVNVGDQLALVGSLSPLIAEVKVPQMQVRLLQAGAIAEVDTRHGIVTGQVVRIDPVVADGAVQVDILLPEQLSADIRPMQMVDARIHGQSRGQVSFVDRPAGVAEDARVELFKLDANQVASRVPVQFGKASGQQIEVVSGLNPGDRIIISDLQLDSSVRQLKLTQ</sequence>
<dbReference type="PANTHER" id="PTHR32347">
    <property type="entry name" value="EFFLUX SYSTEM COMPONENT YKNX-RELATED"/>
    <property type="match status" value="1"/>
</dbReference>
<evidence type="ECO:0000313" key="5">
    <source>
        <dbReference type="EMBL" id="SEA68063.1"/>
    </source>
</evidence>
<organism evidence="5 6">
    <name type="scientific">Alkalimonas amylolytica</name>
    <dbReference type="NCBI Taxonomy" id="152573"/>
    <lineage>
        <taxon>Bacteria</taxon>
        <taxon>Pseudomonadati</taxon>
        <taxon>Pseudomonadota</taxon>
        <taxon>Gammaproteobacteria</taxon>
        <taxon>Alkalimonas</taxon>
    </lineage>
</organism>
<dbReference type="EMBL" id="FNRM01000005">
    <property type="protein sequence ID" value="SEA68063.1"/>
    <property type="molecule type" value="Genomic_DNA"/>
</dbReference>
<dbReference type="STRING" id="152573.SAMN04488051_10586"/>
<protein>
    <submittedName>
        <fullName evidence="5">RND family efflux transporter, MFP subunit</fullName>
    </submittedName>
</protein>
<dbReference type="Pfam" id="PF25967">
    <property type="entry name" value="RND-MFP_C"/>
    <property type="match status" value="1"/>
</dbReference>
<reference evidence="5 6" key="1">
    <citation type="submission" date="2016-10" db="EMBL/GenBank/DDBJ databases">
        <authorList>
            <person name="de Groot N.N."/>
        </authorList>
    </citation>
    <scope>NUCLEOTIDE SEQUENCE [LARGE SCALE GENOMIC DNA]</scope>
    <source>
        <strain evidence="5 6">CGMCC 1.3430</strain>
    </source>
</reference>
<feature type="coiled-coil region" evidence="3">
    <location>
        <begin position="115"/>
        <end position="144"/>
    </location>
</feature>
<evidence type="ECO:0000313" key="6">
    <source>
        <dbReference type="Proteomes" id="UP000198773"/>
    </source>
</evidence>
<dbReference type="Gene3D" id="2.40.50.100">
    <property type="match status" value="1"/>
</dbReference>
<proteinExistence type="predicted"/>
<evidence type="ECO:0000256" key="1">
    <source>
        <dbReference type="ARBA" id="ARBA00004196"/>
    </source>
</evidence>
<dbReference type="Gene3D" id="2.40.420.20">
    <property type="match status" value="1"/>
</dbReference>
<evidence type="ECO:0000256" key="3">
    <source>
        <dbReference type="SAM" id="Coils"/>
    </source>
</evidence>